<evidence type="ECO:0000256" key="5">
    <source>
        <dbReference type="ARBA" id="ARBA00023136"/>
    </source>
</evidence>
<gene>
    <name evidence="8 9 10 11" type="primary">LOC107220192</name>
</gene>
<feature type="transmembrane region" description="Helical" evidence="6">
    <location>
        <begin position="267"/>
        <end position="289"/>
    </location>
</feature>
<feature type="transmembrane region" description="Helical" evidence="6">
    <location>
        <begin position="42"/>
        <end position="63"/>
    </location>
</feature>
<keyword evidence="5 6" id="KW-0472">Membrane</keyword>
<evidence type="ECO:0000256" key="4">
    <source>
        <dbReference type="ARBA" id="ARBA00022989"/>
    </source>
</evidence>
<feature type="transmembrane region" description="Helical" evidence="6">
    <location>
        <begin position="375"/>
        <end position="395"/>
    </location>
</feature>
<sequence length="583" mass="64738">MSTAKQDIIAVEAAAEKELCLETSVPRKAASFRQLLLRFIVIYWRSIVVITWPIVLSPIIIYNNERMYRCLYVVAMMAVYWVTEALPLPITSLMPIFLYPIMGILSTTDTTKCYLNDTTMMFLASLIIAVAIEHSGLHMRVAFLIIKVVGCGHRRLSFGIFLVTMFISMWISNTAATAMMIPIINTVLMEMENQGVGAMFIEDKDDFENAEGGQPAKKPTRATMTYYIIASYASSIGGTGTVIGTGANLTFKGLYEGRFPHSPGINFSEWMCYAVPPMLICGFLIWIWLQIMYMGMFRPNSKDAQDINIGREGEKIAENVIQQKYKDLGPITWHESCVAILFVLVIFMWFFRKPGFVPGWPTYITSMPFKDCSSAIFVTLLMFIIPANLDFLNSFSKDPSKRPTKPTPGLISWKLIQTRMHWGLMFVLGGGFALSVGSTDSGLSTLLGNALTGLRYLHPVVILFIVCFMAEMITELTSNAAIANIILPILAELCVSIKLHPLYLMLPASLCCSFSFHLPVGTPPNAIATAAGHIKTKDLVIAGIGPSVITLIVLTIGFPTWGSVIYDLHEFPDWANMTMSTKS</sequence>
<dbReference type="RefSeq" id="XP_046591220.1">
    <property type="nucleotide sequence ID" value="XM_046735264.1"/>
</dbReference>
<dbReference type="RefSeq" id="XP_046591221.1">
    <property type="nucleotide sequence ID" value="XM_046735265.1"/>
</dbReference>
<evidence type="ECO:0000313" key="9">
    <source>
        <dbReference type="RefSeq" id="XP_046591220.1"/>
    </source>
</evidence>
<reference evidence="8 9" key="1">
    <citation type="submission" date="2025-05" db="UniProtKB">
        <authorList>
            <consortium name="RefSeq"/>
        </authorList>
    </citation>
    <scope>IDENTIFICATION</scope>
    <source>
        <tissue evidence="8 9">Thorax and Abdomen</tissue>
    </source>
</reference>
<dbReference type="Pfam" id="PF00939">
    <property type="entry name" value="Na_sulph_symp"/>
    <property type="match status" value="1"/>
</dbReference>
<evidence type="ECO:0000313" key="11">
    <source>
        <dbReference type="RefSeq" id="XP_046591222.1"/>
    </source>
</evidence>
<feature type="transmembrane region" description="Helical" evidence="6">
    <location>
        <begin position="416"/>
        <end position="436"/>
    </location>
</feature>
<feature type="transmembrane region" description="Helical" evidence="6">
    <location>
        <begin position="122"/>
        <end position="146"/>
    </location>
</feature>
<evidence type="ECO:0000313" key="8">
    <source>
        <dbReference type="RefSeq" id="XP_046591219.1"/>
    </source>
</evidence>
<dbReference type="InterPro" id="IPR001898">
    <property type="entry name" value="SLC13A/DASS"/>
</dbReference>
<evidence type="ECO:0000256" key="1">
    <source>
        <dbReference type="ARBA" id="ARBA00004141"/>
    </source>
</evidence>
<evidence type="ECO:0000313" key="7">
    <source>
        <dbReference type="Proteomes" id="UP000829291"/>
    </source>
</evidence>
<accession>A0ABM3FT72</accession>
<feature type="transmembrane region" description="Helical" evidence="6">
    <location>
        <begin position="539"/>
        <end position="561"/>
    </location>
</feature>
<evidence type="ECO:0000256" key="2">
    <source>
        <dbReference type="ARBA" id="ARBA00006772"/>
    </source>
</evidence>
<dbReference type="RefSeq" id="XP_046591219.1">
    <property type="nucleotide sequence ID" value="XM_046735263.1"/>
</dbReference>
<feature type="transmembrane region" description="Helical" evidence="6">
    <location>
        <begin position="70"/>
        <end position="90"/>
    </location>
</feature>
<feature type="transmembrane region" description="Helical" evidence="6">
    <location>
        <begin position="158"/>
        <end position="181"/>
    </location>
</feature>
<feature type="transmembrane region" description="Helical" evidence="6">
    <location>
        <begin position="331"/>
        <end position="351"/>
    </location>
</feature>
<dbReference type="RefSeq" id="XP_046591222.1">
    <property type="nucleotide sequence ID" value="XM_046735266.1"/>
</dbReference>
<dbReference type="Proteomes" id="UP000829291">
    <property type="component" value="Chromosome 3"/>
</dbReference>
<dbReference type="PANTHER" id="PTHR10283">
    <property type="entry name" value="SOLUTE CARRIER FAMILY 13 MEMBER"/>
    <property type="match status" value="1"/>
</dbReference>
<evidence type="ECO:0000256" key="3">
    <source>
        <dbReference type="ARBA" id="ARBA00022692"/>
    </source>
</evidence>
<keyword evidence="3 6" id="KW-0812">Transmembrane</keyword>
<dbReference type="GeneID" id="107220192"/>
<keyword evidence="7" id="KW-1185">Reference proteome</keyword>
<feature type="transmembrane region" description="Helical" evidence="6">
    <location>
        <begin position="456"/>
        <end position="474"/>
    </location>
</feature>
<comment type="similarity">
    <text evidence="2">Belongs to the SLC13A/DASS transporter (TC 2.A.47) family. NADC subfamily.</text>
</comment>
<protein>
    <submittedName>
        <fullName evidence="8 9">Protein I'm not dead yet</fullName>
    </submittedName>
</protein>
<evidence type="ECO:0000256" key="6">
    <source>
        <dbReference type="SAM" id="Phobius"/>
    </source>
</evidence>
<organism evidence="7 8">
    <name type="scientific">Neodiprion lecontei</name>
    <name type="common">Redheaded pine sawfly</name>
    <dbReference type="NCBI Taxonomy" id="441921"/>
    <lineage>
        <taxon>Eukaryota</taxon>
        <taxon>Metazoa</taxon>
        <taxon>Ecdysozoa</taxon>
        <taxon>Arthropoda</taxon>
        <taxon>Hexapoda</taxon>
        <taxon>Insecta</taxon>
        <taxon>Pterygota</taxon>
        <taxon>Neoptera</taxon>
        <taxon>Endopterygota</taxon>
        <taxon>Hymenoptera</taxon>
        <taxon>Tenthredinoidea</taxon>
        <taxon>Diprionidae</taxon>
        <taxon>Diprioninae</taxon>
        <taxon>Neodiprion</taxon>
    </lineage>
</organism>
<feature type="transmembrane region" description="Helical" evidence="6">
    <location>
        <begin position="226"/>
        <end position="247"/>
    </location>
</feature>
<evidence type="ECO:0000313" key="10">
    <source>
        <dbReference type="RefSeq" id="XP_046591221.1"/>
    </source>
</evidence>
<proteinExistence type="inferred from homology"/>
<name>A0ABM3FT72_NEOLC</name>
<keyword evidence="4 6" id="KW-1133">Transmembrane helix</keyword>
<comment type="subcellular location">
    <subcellularLocation>
        <location evidence="1">Membrane</location>
        <topology evidence="1">Multi-pass membrane protein</topology>
    </subcellularLocation>
</comment>
<dbReference type="PANTHER" id="PTHR10283:SF82">
    <property type="entry name" value="SOLUTE CARRIER FAMILY 13 MEMBER 2"/>
    <property type="match status" value="1"/>
</dbReference>